<gene>
    <name evidence="2" type="ORF">SAMN04488570_0593</name>
</gene>
<accession>A0A1H1MIR4</accession>
<dbReference type="RefSeq" id="WP_091725877.1">
    <property type="nucleotide sequence ID" value="NZ_LT629757.1"/>
</dbReference>
<proteinExistence type="predicted"/>
<feature type="transmembrane region" description="Helical" evidence="1">
    <location>
        <begin position="132"/>
        <end position="156"/>
    </location>
</feature>
<dbReference type="Pfam" id="PF09913">
    <property type="entry name" value="DUF2142"/>
    <property type="match status" value="1"/>
</dbReference>
<feature type="transmembrane region" description="Helical" evidence="1">
    <location>
        <begin position="221"/>
        <end position="245"/>
    </location>
</feature>
<protein>
    <submittedName>
        <fullName evidence="2">Predicted membrane protein</fullName>
    </submittedName>
</protein>
<dbReference type="Proteomes" id="UP000198859">
    <property type="component" value="Chromosome I"/>
</dbReference>
<feature type="transmembrane region" description="Helical" evidence="1">
    <location>
        <begin position="327"/>
        <end position="346"/>
    </location>
</feature>
<feature type="transmembrane region" description="Helical" evidence="1">
    <location>
        <begin position="168"/>
        <end position="201"/>
    </location>
</feature>
<name>A0A1H1MIR4_9ACTN</name>
<feature type="transmembrane region" description="Helical" evidence="1">
    <location>
        <begin position="445"/>
        <end position="468"/>
    </location>
</feature>
<feature type="transmembrane region" description="Helical" evidence="1">
    <location>
        <begin position="353"/>
        <end position="373"/>
    </location>
</feature>
<feature type="transmembrane region" description="Helical" evidence="1">
    <location>
        <begin position="12"/>
        <end position="35"/>
    </location>
</feature>
<keyword evidence="1" id="KW-0812">Transmembrane</keyword>
<dbReference type="STRING" id="642780.SAMN04488570_0593"/>
<organism evidence="2 3">
    <name type="scientific">Nocardioides scoriae</name>
    <dbReference type="NCBI Taxonomy" id="642780"/>
    <lineage>
        <taxon>Bacteria</taxon>
        <taxon>Bacillati</taxon>
        <taxon>Actinomycetota</taxon>
        <taxon>Actinomycetes</taxon>
        <taxon>Propionibacteriales</taxon>
        <taxon>Nocardioidaceae</taxon>
        <taxon>Nocardioides</taxon>
    </lineage>
</organism>
<keyword evidence="1" id="KW-0472">Membrane</keyword>
<evidence type="ECO:0000256" key="1">
    <source>
        <dbReference type="SAM" id="Phobius"/>
    </source>
</evidence>
<evidence type="ECO:0000313" key="3">
    <source>
        <dbReference type="Proteomes" id="UP000198859"/>
    </source>
</evidence>
<dbReference type="AlphaFoldDB" id="A0A1H1MIR4"/>
<feature type="transmembrane region" description="Helical" evidence="1">
    <location>
        <begin position="413"/>
        <end position="433"/>
    </location>
</feature>
<reference evidence="3" key="1">
    <citation type="submission" date="2016-10" db="EMBL/GenBank/DDBJ databases">
        <authorList>
            <person name="Varghese N."/>
            <person name="Submissions S."/>
        </authorList>
    </citation>
    <scope>NUCLEOTIDE SEQUENCE [LARGE SCALE GENOMIC DNA]</scope>
    <source>
        <strain evidence="3">DSM 22127</strain>
    </source>
</reference>
<keyword evidence="1" id="KW-1133">Transmembrane helix</keyword>
<evidence type="ECO:0000313" key="2">
    <source>
        <dbReference type="EMBL" id="SDR86547.1"/>
    </source>
</evidence>
<feature type="transmembrane region" description="Helical" evidence="1">
    <location>
        <begin position="265"/>
        <end position="282"/>
    </location>
</feature>
<dbReference type="OrthoDB" id="3218260at2"/>
<dbReference type="InterPro" id="IPR018674">
    <property type="entry name" value="DUF2142_membrane"/>
</dbReference>
<feature type="transmembrane region" description="Helical" evidence="1">
    <location>
        <begin position="385"/>
        <end position="401"/>
    </location>
</feature>
<keyword evidence="3" id="KW-1185">Reference proteome</keyword>
<dbReference type="EMBL" id="LT629757">
    <property type="protein sequence ID" value="SDR86547.1"/>
    <property type="molecule type" value="Genomic_DNA"/>
</dbReference>
<sequence>MRPPRDARLPHRVFLAVFVGSLLLELAWVLALPAFRGADEFDHAYKADAVAHGELRAVSEARSGRGGLVPVAPELVAAAGPVCSSYLYTRPDNCRSAGLTADGRALVASAAESYDPVFYAVVGTVARPFDGVAALVVMRLATAVLTSLLLGTAAAVTAGWSRTGWPLLALAVACTPVLVQSGAVAAPNAVGYAGAVLVWAAGLSLVQRDGPPTWGWLTLGSVTVLVTHTTGLMWLFLVLLAVLLLRPRTWWASRLRAERGPAAGAALTVAACAAGCLAWIRYADTNALSGPTDQPPLELPMLAVQQFLWAMQTIAAFPTRNEPAPSWVYTCWIAVLAVLWGYGALVARSRVRVVAGLVLAAWFAVPLALTFVSYSSQGYAWQGRYALPLAVGLPALAGLALERRGSAPARPLVALVLALVALAHVSSVVAVTLDERRADFPGTFVLAVPGGLAVVALLAVAGVAVAALPARPGRAVPAPPADVALRPEVRA</sequence>